<dbReference type="GO" id="GO:0005524">
    <property type="term" value="F:ATP binding"/>
    <property type="evidence" value="ECO:0007669"/>
    <property type="project" value="UniProtKB-UniRule"/>
</dbReference>
<dbReference type="Pfam" id="PF00560">
    <property type="entry name" value="LRR_1"/>
    <property type="match status" value="4"/>
</dbReference>
<dbReference type="Gene3D" id="1.10.510.10">
    <property type="entry name" value="Transferase(Phosphotransferase) domain 1"/>
    <property type="match status" value="1"/>
</dbReference>
<dbReference type="InterPro" id="IPR011009">
    <property type="entry name" value="Kinase-like_dom_sf"/>
</dbReference>
<keyword evidence="3" id="KW-0433">Leucine-rich repeat</keyword>
<dbReference type="Gene3D" id="3.30.200.20">
    <property type="entry name" value="Phosphorylase Kinase, domain 1"/>
    <property type="match status" value="1"/>
</dbReference>
<dbReference type="SMART" id="SM00369">
    <property type="entry name" value="LRR_TYP"/>
    <property type="match status" value="6"/>
</dbReference>
<dbReference type="FunFam" id="3.30.200.20:FF:000666">
    <property type="entry name" value="Kinase family with leucine-rich repeat domain-containing protein"/>
    <property type="match status" value="1"/>
</dbReference>
<dbReference type="SUPFAM" id="SSF52058">
    <property type="entry name" value="L domain-like"/>
    <property type="match status" value="1"/>
</dbReference>
<dbReference type="PANTHER" id="PTHR48056">
    <property type="entry name" value="LRR RECEPTOR-LIKE SERINE/THREONINE-PROTEIN KINASE-RELATED"/>
    <property type="match status" value="1"/>
</dbReference>
<evidence type="ECO:0000256" key="7">
    <source>
        <dbReference type="ARBA" id="ARBA00022741"/>
    </source>
</evidence>
<keyword evidence="7 13" id="KW-0547">Nucleotide-binding</keyword>
<evidence type="ECO:0000256" key="2">
    <source>
        <dbReference type="ARBA" id="ARBA00008684"/>
    </source>
</evidence>
<keyword evidence="10 14" id="KW-1133">Transmembrane helix</keyword>
<dbReference type="InterPro" id="IPR032675">
    <property type="entry name" value="LRR_dom_sf"/>
</dbReference>
<evidence type="ECO:0000256" key="13">
    <source>
        <dbReference type="PROSITE-ProRule" id="PRU10141"/>
    </source>
</evidence>
<dbReference type="InterPro" id="IPR017441">
    <property type="entry name" value="Protein_kinase_ATP_BS"/>
</dbReference>
<reference evidence="16" key="1">
    <citation type="journal article" date="2022" name="Plant J.">
        <title>Strategies of tolerance reflected in two North American maple genomes.</title>
        <authorList>
            <person name="McEvoy S.L."/>
            <person name="Sezen U.U."/>
            <person name="Trouern-Trend A."/>
            <person name="McMahon S.M."/>
            <person name="Schaberg P.G."/>
            <person name="Yang J."/>
            <person name="Wegrzyn J.L."/>
            <person name="Swenson N.G."/>
        </authorList>
    </citation>
    <scope>NUCLEOTIDE SEQUENCE</scope>
    <source>
        <strain evidence="16">91603</strain>
    </source>
</reference>
<feature type="domain" description="Protein kinase" evidence="15">
    <location>
        <begin position="782"/>
        <end position="1070"/>
    </location>
</feature>
<dbReference type="InterPro" id="IPR000719">
    <property type="entry name" value="Prot_kinase_dom"/>
</dbReference>
<dbReference type="FunFam" id="1.10.510.10:FF:000714">
    <property type="entry name" value="Kinase family with leucine-rich repeat domain-containing protein"/>
    <property type="match status" value="1"/>
</dbReference>
<dbReference type="Pfam" id="PF08263">
    <property type="entry name" value="LRRNT_2"/>
    <property type="match status" value="1"/>
</dbReference>
<keyword evidence="11 14" id="KW-0472">Membrane</keyword>
<dbReference type="InterPro" id="IPR001611">
    <property type="entry name" value="Leu-rich_rpt"/>
</dbReference>
<dbReference type="Pfam" id="PF00069">
    <property type="entry name" value="Pkinase"/>
    <property type="match status" value="1"/>
</dbReference>
<dbReference type="InterPro" id="IPR050647">
    <property type="entry name" value="Plant_LRR-RLKs"/>
</dbReference>
<dbReference type="GO" id="GO:0016020">
    <property type="term" value="C:membrane"/>
    <property type="evidence" value="ECO:0007669"/>
    <property type="project" value="UniProtKB-SubCell"/>
</dbReference>
<reference evidence="16" key="2">
    <citation type="submission" date="2023-02" db="EMBL/GenBank/DDBJ databases">
        <authorList>
            <person name="Swenson N.G."/>
            <person name="Wegrzyn J.L."/>
            <person name="Mcevoy S.L."/>
        </authorList>
    </citation>
    <scope>NUCLEOTIDE SEQUENCE</scope>
    <source>
        <strain evidence="16">91603</strain>
        <tissue evidence="16">Leaf</tissue>
    </source>
</reference>
<dbReference type="Pfam" id="PF13855">
    <property type="entry name" value="LRR_8"/>
    <property type="match status" value="1"/>
</dbReference>
<evidence type="ECO:0000256" key="11">
    <source>
        <dbReference type="ARBA" id="ARBA00023136"/>
    </source>
</evidence>
<dbReference type="GO" id="GO:0033612">
    <property type="term" value="F:receptor serine/threonine kinase binding"/>
    <property type="evidence" value="ECO:0007669"/>
    <property type="project" value="TreeGrafter"/>
</dbReference>
<keyword evidence="6" id="KW-0677">Repeat</keyword>
<gene>
    <name evidence="16" type="ORF">LWI28_017945</name>
</gene>
<dbReference type="SUPFAM" id="SSF56112">
    <property type="entry name" value="Protein kinase-like (PK-like)"/>
    <property type="match status" value="1"/>
</dbReference>
<dbReference type="PANTHER" id="PTHR48056:SF29">
    <property type="entry name" value="RECEPTOR-LIKE PROTEIN KINASE HSL1"/>
    <property type="match status" value="1"/>
</dbReference>
<dbReference type="PROSITE" id="PS50011">
    <property type="entry name" value="PROTEIN_KINASE_DOM"/>
    <property type="match status" value="1"/>
</dbReference>
<keyword evidence="4" id="KW-0808">Transferase</keyword>
<dbReference type="GO" id="GO:0004672">
    <property type="term" value="F:protein kinase activity"/>
    <property type="evidence" value="ECO:0007669"/>
    <property type="project" value="InterPro"/>
</dbReference>
<comment type="similarity">
    <text evidence="2">Belongs to the protein kinase superfamily. Ser/Thr protein kinase family.</text>
</comment>
<feature type="binding site" evidence="13">
    <location>
        <position position="812"/>
    </location>
    <ligand>
        <name>ATP</name>
        <dbReference type="ChEBI" id="CHEBI:30616"/>
    </ligand>
</feature>
<evidence type="ECO:0000256" key="6">
    <source>
        <dbReference type="ARBA" id="ARBA00022737"/>
    </source>
</evidence>
<dbReference type="FunFam" id="3.80.10.10:FF:000095">
    <property type="entry name" value="LRR receptor-like serine/threonine-protein kinase GSO1"/>
    <property type="match status" value="2"/>
</dbReference>
<protein>
    <recommendedName>
        <fullName evidence="15">Protein kinase domain-containing protein</fullName>
    </recommendedName>
</protein>
<keyword evidence="8" id="KW-0418">Kinase</keyword>
<keyword evidence="5 14" id="KW-0812">Transmembrane</keyword>
<dbReference type="PROSITE" id="PS00107">
    <property type="entry name" value="PROTEIN_KINASE_ATP"/>
    <property type="match status" value="1"/>
</dbReference>
<evidence type="ECO:0000256" key="9">
    <source>
        <dbReference type="ARBA" id="ARBA00022840"/>
    </source>
</evidence>
<dbReference type="InterPro" id="IPR013210">
    <property type="entry name" value="LRR_N_plant-typ"/>
</dbReference>
<name>A0AAD5J9U1_ACENE</name>
<keyword evidence="9 13" id="KW-0067">ATP-binding</keyword>
<comment type="caution">
    <text evidence="16">The sequence shown here is derived from an EMBL/GenBank/DDBJ whole genome shotgun (WGS) entry which is preliminary data.</text>
</comment>
<evidence type="ECO:0000256" key="3">
    <source>
        <dbReference type="ARBA" id="ARBA00022614"/>
    </source>
</evidence>
<proteinExistence type="inferred from homology"/>
<dbReference type="FunFam" id="3.80.10.10:FF:000221">
    <property type="entry name" value="Leucine-rich repeat receptor-like protein kinase PXL1"/>
    <property type="match status" value="1"/>
</dbReference>
<keyword evidence="12" id="KW-0325">Glycoprotein</keyword>
<evidence type="ECO:0000256" key="14">
    <source>
        <dbReference type="SAM" id="Phobius"/>
    </source>
</evidence>
<evidence type="ECO:0000256" key="5">
    <source>
        <dbReference type="ARBA" id="ARBA00022692"/>
    </source>
</evidence>
<evidence type="ECO:0000313" key="17">
    <source>
        <dbReference type="Proteomes" id="UP001064489"/>
    </source>
</evidence>
<dbReference type="Proteomes" id="UP001064489">
    <property type="component" value="Chromosome 6"/>
</dbReference>
<accession>A0AAD5J9U1</accession>
<evidence type="ECO:0000256" key="4">
    <source>
        <dbReference type="ARBA" id="ARBA00022679"/>
    </source>
</evidence>
<evidence type="ECO:0000313" key="16">
    <source>
        <dbReference type="EMBL" id="KAI9192069.1"/>
    </source>
</evidence>
<evidence type="ECO:0000256" key="12">
    <source>
        <dbReference type="ARBA" id="ARBA00023180"/>
    </source>
</evidence>
<evidence type="ECO:0000256" key="8">
    <source>
        <dbReference type="ARBA" id="ARBA00022777"/>
    </source>
</evidence>
<dbReference type="SMART" id="SM00220">
    <property type="entry name" value="S_TKc"/>
    <property type="match status" value="1"/>
</dbReference>
<dbReference type="InterPro" id="IPR003591">
    <property type="entry name" value="Leu-rich_rpt_typical-subtyp"/>
</dbReference>
<dbReference type="PROSITE" id="PS00108">
    <property type="entry name" value="PROTEIN_KINASE_ST"/>
    <property type="match status" value="1"/>
</dbReference>
<keyword evidence="17" id="KW-1185">Reference proteome</keyword>
<dbReference type="SUPFAM" id="SSF52047">
    <property type="entry name" value="RNI-like"/>
    <property type="match status" value="1"/>
</dbReference>
<evidence type="ECO:0000256" key="10">
    <source>
        <dbReference type="ARBA" id="ARBA00022989"/>
    </source>
</evidence>
<sequence length="1106" mass="123787">MVVEETGDGGRNRRLRVHTGVDTGSFLHKFRRWHRLPINDLTVVTTILKPSSGILTPLVSIFTLDACRTNHGLHTCLEHIELKPEQQTYPPKMSKITITSLQILPYCSLLLLFLSHVNSQLYDQEHAILLKLKQEWHDPPLISHWSAASNSSHCTWPEITCTDNSISEIFLVNMTINETIPPFICDLKNLTMLDLEYNRIPGQFPKVLYNCSKLEYLYLTGNYFVGPIPDDIYRLSRLQNLSLGSNNFSVIPASIGRLTELRSLELFQNEFNASFPPEIGNLYNLEILRLAYNTKVVPSSFPSDFTRLKKLRHLWMSATNLIGEIPETIGNMAALEYLDISTNTLTGKIPSSLFMLKNISELYLFKNNFSGGIPQVVESMNLSVIDLSENNLNGTIPNDFGKLQKLSGLLLMMNKLSGEIPESIGRLPALADVRLFDNNLSGTLPPDFGQYSPLEGFQVSLNKLTGRLPEHLCSRGKLVGVIANDNNLSGELPESLGNCNSLEIVMIYDNEFVGNIPAGMWKGLNLSQVFISDNKFTGELPEQVSPKLSRLEISNNRFSGKIPTGVSSWRNMVVFKASNNLFAGAIPRELTALPSLTTLLLDQNQLSGSLPSDIISWKSLSLLDISRNQLFGEIPEAFVSLPGLTDLDLSENQFSGQIPPQIGQLKLTSLNLSSNRLTGEIPSQLENGAYADSFLNNPGLCARSSHLNLNSCSFEPRKSSKISSQGPALIISTLIAVFLLALLFSVFVIRVYHKRKHESDSKLETISFQRLNFTESDILPKLTESNAIGSGGSGKVYRIHINHSGGVVAVKKIWNNRKLDQKHEKEFLSEVQILSRVRHVNIVKLLCCISNDNLKLLVYEYLEKRSLDRWLHKRNRPSSLSGSDHHVVLDWPKRMQIAVGAAQGLCYMHHDCSPPIIHRDVKSSNVLLDSDFNAKIADFGLAKILIKQGELATMSSVAGSFGYIAPEYAHTTKVNEKIDIYSFGVILLELTTGREANYGDEHTCLAKWAWRHLQENNPIVDVLDEEINEPCYLDEMIRVFKLGILCTSMQPSARPSMKMVLQTLLNYPIITLKKNAESKYDVTPLLKNSKRERMLEDDDPNLASLV</sequence>
<evidence type="ECO:0000256" key="1">
    <source>
        <dbReference type="ARBA" id="ARBA00004167"/>
    </source>
</evidence>
<dbReference type="EMBL" id="JAJSOW010000004">
    <property type="protein sequence ID" value="KAI9192069.1"/>
    <property type="molecule type" value="Genomic_DNA"/>
</dbReference>
<dbReference type="Gene3D" id="3.80.10.10">
    <property type="entry name" value="Ribonuclease Inhibitor"/>
    <property type="match status" value="4"/>
</dbReference>
<comment type="subcellular location">
    <subcellularLocation>
        <location evidence="1">Membrane</location>
        <topology evidence="1">Single-pass membrane protein</topology>
    </subcellularLocation>
</comment>
<feature type="transmembrane region" description="Helical" evidence="14">
    <location>
        <begin position="728"/>
        <end position="752"/>
    </location>
</feature>
<organism evidence="16 17">
    <name type="scientific">Acer negundo</name>
    <name type="common">Box elder</name>
    <dbReference type="NCBI Taxonomy" id="4023"/>
    <lineage>
        <taxon>Eukaryota</taxon>
        <taxon>Viridiplantae</taxon>
        <taxon>Streptophyta</taxon>
        <taxon>Embryophyta</taxon>
        <taxon>Tracheophyta</taxon>
        <taxon>Spermatophyta</taxon>
        <taxon>Magnoliopsida</taxon>
        <taxon>eudicotyledons</taxon>
        <taxon>Gunneridae</taxon>
        <taxon>Pentapetalae</taxon>
        <taxon>rosids</taxon>
        <taxon>malvids</taxon>
        <taxon>Sapindales</taxon>
        <taxon>Sapindaceae</taxon>
        <taxon>Hippocastanoideae</taxon>
        <taxon>Acereae</taxon>
        <taxon>Acer</taxon>
    </lineage>
</organism>
<dbReference type="InterPro" id="IPR008271">
    <property type="entry name" value="Ser/Thr_kinase_AS"/>
</dbReference>
<evidence type="ECO:0000259" key="15">
    <source>
        <dbReference type="PROSITE" id="PS50011"/>
    </source>
</evidence>
<dbReference type="AlphaFoldDB" id="A0AAD5J9U1"/>